<reference evidence="4" key="1">
    <citation type="submission" date="2016-06" db="UniProtKB">
        <authorList>
            <consortium name="WormBaseParasite"/>
        </authorList>
    </citation>
    <scope>IDENTIFICATION</scope>
</reference>
<evidence type="ECO:0000313" key="4">
    <source>
        <dbReference type="WBParaSite" id="TCNE_0000097001-mRNA-1"/>
    </source>
</evidence>
<organism evidence="3 4">
    <name type="scientific">Toxocara canis</name>
    <name type="common">Canine roundworm</name>
    <dbReference type="NCBI Taxonomy" id="6265"/>
    <lineage>
        <taxon>Eukaryota</taxon>
        <taxon>Metazoa</taxon>
        <taxon>Ecdysozoa</taxon>
        <taxon>Nematoda</taxon>
        <taxon>Chromadorea</taxon>
        <taxon>Rhabditida</taxon>
        <taxon>Spirurina</taxon>
        <taxon>Ascaridomorpha</taxon>
        <taxon>Ascaridoidea</taxon>
        <taxon>Toxocaridae</taxon>
        <taxon>Toxocara</taxon>
    </lineage>
</organism>
<dbReference type="EMBL" id="UYWY01000593">
    <property type="protein sequence ID" value="VDM25216.1"/>
    <property type="molecule type" value="Genomic_DNA"/>
</dbReference>
<dbReference type="Proteomes" id="UP000050794">
    <property type="component" value="Unassembled WGS sequence"/>
</dbReference>
<dbReference type="GO" id="GO:0005975">
    <property type="term" value="P:carbohydrate metabolic process"/>
    <property type="evidence" value="ECO:0007669"/>
    <property type="project" value="InterPro"/>
</dbReference>
<proteinExistence type="predicted"/>
<feature type="domain" description="GH18" evidence="1">
    <location>
        <begin position="1"/>
        <end position="91"/>
    </location>
</feature>
<sequence length="91" mass="10125">MAVYNRRAKYAHVISPILPSTVQVDWFEFYFKSSRAYGPADLASWSGGSGQYEFVNDLKKADRGLRTLLSIGGWTFGTTLSRFVASFGSCD</sequence>
<name>A0A183TXK1_TOXCA</name>
<dbReference type="InterPro" id="IPR017853">
    <property type="entry name" value="GH"/>
</dbReference>
<keyword evidence="3" id="KW-1185">Reference proteome</keyword>
<gene>
    <name evidence="2" type="ORF">TCNE_LOCUS971</name>
</gene>
<evidence type="ECO:0000259" key="1">
    <source>
        <dbReference type="PROSITE" id="PS51910"/>
    </source>
</evidence>
<dbReference type="PROSITE" id="PS51910">
    <property type="entry name" value="GH18_2"/>
    <property type="match status" value="1"/>
</dbReference>
<evidence type="ECO:0000313" key="2">
    <source>
        <dbReference type="EMBL" id="VDM25216.1"/>
    </source>
</evidence>
<dbReference type="InterPro" id="IPR001223">
    <property type="entry name" value="Glyco_hydro18_cat"/>
</dbReference>
<accession>A0A183TXK1</accession>
<protein>
    <submittedName>
        <fullName evidence="4">GH18 domain-containing protein</fullName>
    </submittedName>
</protein>
<reference evidence="2 3" key="2">
    <citation type="submission" date="2018-11" db="EMBL/GenBank/DDBJ databases">
        <authorList>
            <consortium name="Pathogen Informatics"/>
        </authorList>
    </citation>
    <scope>NUCLEOTIDE SEQUENCE [LARGE SCALE GENOMIC DNA]</scope>
</reference>
<dbReference type="Gene3D" id="3.20.20.80">
    <property type="entry name" value="Glycosidases"/>
    <property type="match status" value="1"/>
</dbReference>
<dbReference type="WBParaSite" id="TCNE_0000097001-mRNA-1">
    <property type="protein sequence ID" value="TCNE_0000097001-mRNA-1"/>
    <property type="gene ID" value="TCNE_0000097001"/>
</dbReference>
<evidence type="ECO:0000313" key="3">
    <source>
        <dbReference type="Proteomes" id="UP000050794"/>
    </source>
</evidence>
<dbReference type="SUPFAM" id="SSF51445">
    <property type="entry name" value="(Trans)glycosidases"/>
    <property type="match status" value="1"/>
</dbReference>
<dbReference type="AlphaFoldDB" id="A0A183TXK1"/>